<dbReference type="InterPro" id="IPR032632">
    <property type="entry name" value="Peptidase_M16_M"/>
</dbReference>
<dbReference type="InterPro" id="IPR011765">
    <property type="entry name" value="Pept_M16_N"/>
</dbReference>
<evidence type="ECO:0000256" key="8">
    <source>
        <dbReference type="ARBA" id="ARBA00022801"/>
    </source>
</evidence>
<evidence type="ECO:0000256" key="1">
    <source>
        <dbReference type="ARBA" id="ARBA00001947"/>
    </source>
</evidence>
<comment type="caution">
    <text evidence="19">The sequence shown here is derived from an EMBL/GenBank/DDBJ whole genome shotgun (WGS) entry which is preliminary data.</text>
</comment>
<keyword evidence="20" id="KW-1185">Reference proteome</keyword>
<keyword evidence="8" id="KW-0378">Hydrolase</keyword>
<dbReference type="Pfam" id="PF16187">
    <property type="entry name" value="Peptidase_M16_M"/>
    <property type="match status" value="1"/>
</dbReference>
<evidence type="ECO:0000313" key="19">
    <source>
        <dbReference type="EMBL" id="MFC3914252.1"/>
    </source>
</evidence>
<dbReference type="PANTHER" id="PTHR43690">
    <property type="entry name" value="NARDILYSIN"/>
    <property type="match status" value="1"/>
</dbReference>
<protein>
    <recommendedName>
        <fullName evidence="5">Protease 3</fullName>
        <ecNumber evidence="4">3.4.24.55</ecNumber>
    </recommendedName>
    <alternativeName>
        <fullName evidence="13">Pitrilysin</fullName>
    </alternativeName>
    <alternativeName>
        <fullName evidence="12">Protease III</fullName>
    </alternativeName>
    <alternativeName>
        <fullName evidence="11">Protease pi</fullName>
    </alternativeName>
</protein>
<evidence type="ECO:0000259" key="16">
    <source>
        <dbReference type="Pfam" id="PF05193"/>
    </source>
</evidence>
<evidence type="ECO:0000256" key="11">
    <source>
        <dbReference type="ARBA" id="ARBA00029597"/>
    </source>
</evidence>
<evidence type="ECO:0000256" key="7">
    <source>
        <dbReference type="ARBA" id="ARBA00022723"/>
    </source>
</evidence>
<dbReference type="PROSITE" id="PS00143">
    <property type="entry name" value="INSULINASE"/>
    <property type="match status" value="1"/>
</dbReference>
<comment type="similarity">
    <text evidence="3 14">Belongs to the peptidase M16 family.</text>
</comment>
<dbReference type="Proteomes" id="UP001595692">
    <property type="component" value="Unassembled WGS sequence"/>
</dbReference>
<evidence type="ECO:0000256" key="10">
    <source>
        <dbReference type="ARBA" id="ARBA00023049"/>
    </source>
</evidence>
<dbReference type="Gene3D" id="3.30.830.10">
    <property type="entry name" value="Metalloenzyme, LuxS/M16 peptidase-like"/>
    <property type="match status" value="4"/>
</dbReference>
<evidence type="ECO:0000259" key="15">
    <source>
        <dbReference type="Pfam" id="PF00675"/>
    </source>
</evidence>
<evidence type="ECO:0000256" key="4">
    <source>
        <dbReference type="ARBA" id="ARBA00012449"/>
    </source>
</evidence>
<evidence type="ECO:0000256" key="13">
    <source>
        <dbReference type="ARBA" id="ARBA00033450"/>
    </source>
</evidence>
<dbReference type="InterPro" id="IPR011249">
    <property type="entry name" value="Metalloenz_LuxS/M16"/>
</dbReference>
<feature type="domain" description="Coenzyme PQQ synthesis protein F-like C-terminal lobe" evidence="18">
    <location>
        <begin position="754"/>
        <end position="853"/>
    </location>
</feature>
<keyword evidence="9" id="KW-0862">Zinc</keyword>
<dbReference type="Pfam" id="PF22456">
    <property type="entry name" value="PqqF-like_C_4"/>
    <property type="match status" value="1"/>
</dbReference>
<evidence type="ECO:0000259" key="17">
    <source>
        <dbReference type="Pfam" id="PF16187"/>
    </source>
</evidence>
<evidence type="ECO:0000313" key="20">
    <source>
        <dbReference type="Proteomes" id="UP001595692"/>
    </source>
</evidence>
<dbReference type="InterPro" id="IPR050626">
    <property type="entry name" value="Peptidase_M16"/>
</dbReference>
<dbReference type="InterPro" id="IPR007863">
    <property type="entry name" value="Peptidase_M16_C"/>
</dbReference>
<sequence>MVSPTPSLTIQQSPNDHKLYAYHVLTNQLRVLLIEDPRCEKSAAALAVNVGHFQDPPQRLGMAHFLEHMLFLGTETYPEPGEYQAFISRHGGSNNAWTGTEFTNYYFDLQHQAFAEGLHRFSQFFICPTFQPELVDKERNAIDSEYRLKLTDDVRRSYQVHKETVNPQHPFSKFSVGNWQTLGDRDGSDIRDELLDFYRNQYSAERMTLVIHSAHSLAMQWQWVERFFSAIPYRALPSPNIDVPLYRPQDLALRIQIQPVRESRKLVVTFALPGIERLYRTKPLTFISHLLGYEGKGSLFSWLRNQGWINTLSAGSGVGGSNFKDFAISFGLTPEGLHHEGSIVEMLFAYLALIREQGLEAWRYQEKRSVLELLYRYQEGSRPIDNVAHLAVNLHHYAPEHAVNGDYLMEWFNPAETLAMLDLMVPENMRIQLAAPGVSTDKSAQWYGTPYKVEPIESVWLRRWKTPVCPSGLTLPEPNPFICDRPMAHPVEHVHAIPQCLIERSGIRVWHLHDAEYPVPKGSLYIAVDSEHAVRSPRHIALMRLTVELLIDHLNELTYPAEIAGLSYDLYAHQGGYTLQLSGFSSRLPRLLELILKNRTFGRVDPTRFAIIRQQLLQNWQNQNKGRPISQLFSHLTSVLQPNNPPVEQLIPHLERATHQELPEFVRQLYKAVHLEVLAHGDWLEEDVRMIAGLLERELTPLSLPSRETQRRLIDIAGHGTQICERNCVHADSAVLVYYQSPRPSPQDIACFTLANHLLSSPFFNELRTRQQLGYVVGTGNLPLNRHPGLILYVQSPVAGPRTLLDAIELFIDDFYLQLMEFNEQTWQESKQGLLNQLLEKDANQRTRSQRLWVSVGSRDFSFNQRERVAEAVTRMSRAELIRFLRSLRSSQADRLVLCSYGDAHQDSERICEGEFITDLQLFQNSRRKFSNLGS</sequence>
<evidence type="ECO:0000256" key="2">
    <source>
        <dbReference type="ARBA" id="ARBA00002184"/>
    </source>
</evidence>
<feature type="domain" description="Peptidase M16 N-terminal" evidence="15">
    <location>
        <begin position="30"/>
        <end position="167"/>
    </location>
</feature>
<gene>
    <name evidence="19" type="ORF">ACFOSS_12330</name>
</gene>
<dbReference type="PANTHER" id="PTHR43690:SF18">
    <property type="entry name" value="INSULIN-DEGRADING ENZYME-RELATED"/>
    <property type="match status" value="1"/>
</dbReference>
<keyword evidence="10" id="KW-0482">Metalloprotease</keyword>
<keyword evidence="7" id="KW-0479">Metal-binding</keyword>
<dbReference type="Pfam" id="PF05193">
    <property type="entry name" value="Peptidase_M16_C"/>
    <property type="match status" value="1"/>
</dbReference>
<dbReference type="InterPro" id="IPR054734">
    <property type="entry name" value="PqqF-like_C_4"/>
</dbReference>
<evidence type="ECO:0000256" key="9">
    <source>
        <dbReference type="ARBA" id="ARBA00022833"/>
    </source>
</evidence>
<feature type="domain" description="Peptidase M16 middle/third" evidence="17">
    <location>
        <begin position="375"/>
        <end position="650"/>
    </location>
</feature>
<comment type="cofactor">
    <cofactor evidence="1">
        <name>Zn(2+)</name>
        <dbReference type="ChEBI" id="CHEBI:29105"/>
    </cofactor>
</comment>
<dbReference type="InterPro" id="IPR001431">
    <property type="entry name" value="Pept_M16_Zn_BS"/>
</dbReference>
<organism evidence="19 20">
    <name type="scientific">Pseudaeromonas sharmana</name>
    <dbReference type="NCBI Taxonomy" id="328412"/>
    <lineage>
        <taxon>Bacteria</taxon>
        <taxon>Pseudomonadati</taxon>
        <taxon>Pseudomonadota</taxon>
        <taxon>Gammaproteobacteria</taxon>
        <taxon>Aeromonadales</taxon>
        <taxon>Aeromonadaceae</taxon>
        <taxon>Pseudaeromonas</taxon>
    </lineage>
</organism>
<dbReference type="SUPFAM" id="SSF63411">
    <property type="entry name" value="LuxS/MPP-like metallohydrolase"/>
    <property type="match status" value="4"/>
</dbReference>
<dbReference type="EMBL" id="JBHSAF010000014">
    <property type="protein sequence ID" value="MFC3914252.1"/>
    <property type="molecule type" value="Genomic_DNA"/>
</dbReference>
<evidence type="ECO:0000256" key="5">
    <source>
        <dbReference type="ARBA" id="ARBA00017565"/>
    </source>
</evidence>
<reference evidence="20" key="1">
    <citation type="journal article" date="2019" name="Int. J. Syst. Evol. Microbiol.">
        <title>The Global Catalogue of Microorganisms (GCM) 10K type strain sequencing project: providing services to taxonomists for standard genome sequencing and annotation.</title>
        <authorList>
            <consortium name="The Broad Institute Genomics Platform"/>
            <consortium name="The Broad Institute Genome Sequencing Center for Infectious Disease"/>
            <person name="Wu L."/>
            <person name="Ma J."/>
        </authorList>
    </citation>
    <scope>NUCLEOTIDE SEQUENCE [LARGE SCALE GENOMIC DNA]</scope>
    <source>
        <strain evidence="20">CCUG 54939</strain>
    </source>
</reference>
<evidence type="ECO:0000256" key="6">
    <source>
        <dbReference type="ARBA" id="ARBA00022670"/>
    </source>
</evidence>
<proteinExistence type="inferred from homology"/>
<dbReference type="EC" id="3.4.24.55" evidence="4"/>
<dbReference type="Pfam" id="PF00675">
    <property type="entry name" value="Peptidase_M16"/>
    <property type="match status" value="1"/>
</dbReference>
<dbReference type="RefSeq" id="WP_377152928.1">
    <property type="nucleotide sequence ID" value="NZ_JBHSAF010000014.1"/>
</dbReference>
<evidence type="ECO:0000256" key="12">
    <source>
        <dbReference type="ARBA" id="ARBA00031184"/>
    </source>
</evidence>
<keyword evidence="6" id="KW-0645">Protease</keyword>
<comment type="function">
    <text evidence="2">Endopeptidase that degrades small peptides of less than 7 kDa, such as glucagon and insulin.</text>
</comment>
<feature type="domain" description="Peptidase M16 C-terminal" evidence="16">
    <location>
        <begin position="191"/>
        <end position="369"/>
    </location>
</feature>
<name>A0ABV8CQS6_9GAMM</name>
<accession>A0ABV8CQS6</accession>
<evidence type="ECO:0000259" key="18">
    <source>
        <dbReference type="Pfam" id="PF22456"/>
    </source>
</evidence>
<evidence type="ECO:0000256" key="14">
    <source>
        <dbReference type="RuleBase" id="RU004447"/>
    </source>
</evidence>
<evidence type="ECO:0000256" key="3">
    <source>
        <dbReference type="ARBA" id="ARBA00007261"/>
    </source>
</evidence>